<organism evidence="2 3">
    <name type="scientific">Natronocella acetinitrilica</name>
    <dbReference type="NCBI Taxonomy" id="414046"/>
    <lineage>
        <taxon>Bacteria</taxon>
        <taxon>Pseudomonadati</taxon>
        <taxon>Pseudomonadota</taxon>
        <taxon>Gammaproteobacteria</taxon>
        <taxon>Chromatiales</taxon>
        <taxon>Ectothiorhodospiraceae</taxon>
        <taxon>Natronocella</taxon>
    </lineage>
</organism>
<dbReference type="PROSITE" id="PS50005">
    <property type="entry name" value="TPR"/>
    <property type="match status" value="3"/>
</dbReference>
<gene>
    <name evidence="2" type="ORF">J2T57_004339</name>
</gene>
<reference evidence="2" key="1">
    <citation type="submission" date="2022-03" db="EMBL/GenBank/DDBJ databases">
        <title>Genomic Encyclopedia of Type Strains, Phase III (KMG-III): the genomes of soil and plant-associated and newly described type strains.</title>
        <authorList>
            <person name="Whitman W."/>
        </authorList>
    </citation>
    <scope>NUCLEOTIDE SEQUENCE</scope>
    <source>
        <strain evidence="2">ANL 6-2</strain>
    </source>
</reference>
<dbReference type="InterPro" id="IPR011990">
    <property type="entry name" value="TPR-like_helical_dom_sf"/>
</dbReference>
<dbReference type="Gene3D" id="1.25.40.10">
    <property type="entry name" value="Tetratricopeptide repeat domain"/>
    <property type="match status" value="7"/>
</dbReference>
<dbReference type="EMBL" id="JALJXV010000014">
    <property type="protein sequence ID" value="MCP1677165.1"/>
    <property type="molecule type" value="Genomic_DNA"/>
</dbReference>
<keyword evidence="2" id="KW-0449">Lipoprotein</keyword>
<accession>A0AAE3KCP2</accession>
<keyword evidence="1" id="KW-0802">TPR repeat</keyword>
<dbReference type="NCBIfam" id="TIGR02917">
    <property type="entry name" value="PEP_TPR_lipo"/>
    <property type="match status" value="1"/>
</dbReference>
<dbReference type="Pfam" id="PF13432">
    <property type="entry name" value="TPR_16"/>
    <property type="match status" value="4"/>
</dbReference>
<dbReference type="Proteomes" id="UP001205843">
    <property type="component" value="Unassembled WGS sequence"/>
</dbReference>
<feature type="repeat" description="TPR" evidence="1">
    <location>
        <begin position="506"/>
        <end position="539"/>
    </location>
</feature>
<feature type="repeat" description="TPR" evidence="1">
    <location>
        <begin position="472"/>
        <end position="505"/>
    </location>
</feature>
<sequence>MKGWIQTLTVGLLALLLAGCGDSIDDLMERAQGLQAEGRYESAIADYRAVLQEDADHAEARFGLGEVGVLAGDYAGAEDALRRAARLGIASDRVQPLLATALLRQGKHEEVLRDINPDIAGNDSLRAELLAAHAEAHIQAENPAEAAPLVEQALALDERSLPALVAAARLAQTTNDATAANSYADRALEVEPNSSAALLVKAQVARGGGQLDDAIAAYSQLLELPPLGISRGEQFNAHGQYIETLLIAERIDDARSQAERMHRRAQRHPYPNFLVGLIALQDGDVDRANEHLQRTLSAAPDSIPGQRLMAAVRMEQEQYAQAITMLQRVISATPNDVQARIMLVAALRMNNEERQANRVLAEGIRAAGDDRQAMSLLSRAAGDDIEAVIADLNQMAQTNPSVQRASLGLAQTLVTEGATDPARAMLEQIESDDESEDFTRRQYLVIAALQGGDSDRAMSEARRLVEDYPDNSSAHNLLGGVHLNLQDLESARSAFEEARRLDQDSVQPLMNLGLVAAASGDRQQAIRYLREGLERQPDNVPAMLQLADLHRRGGENSEAERWLNEANRLAPNNLQAALAMARLQLSRGNPEAAMEAADRAVAAAPDNAVALGLQGVARLEAGQPDAALESLTAAQQIVPEEPDLLFQLARAQGMAGDNAAARNTLEGLVRDHPGRLDARSALARLQLQQGDPDAALQTARGLQGVEGGEAEGALLEGHAHSALDDVDSAITAYARAVELGRTEALGPLVANREEAGVERPADPLEQWIDRNPDNPQARFSLGNWYLEREQYEDAARHYGVLADLTDRENAVVLNNLAWLYQQLGDGRALETARAAYSLAPESAAVMDTLGWIYFQTGDVDNAVELLGRAAAAAPDNAEIQYHHGVALAEDSQTDAARDALNRALELEETAAWSDEARAILNTL</sequence>
<dbReference type="InterPro" id="IPR014266">
    <property type="entry name" value="PEP-CTERM_TPR_PrsT"/>
</dbReference>
<dbReference type="Pfam" id="PF14559">
    <property type="entry name" value="TPR_19"/>
    <property type="match status" value="3"/>
</dbReference>
<comment type="caution">
    <text evidence="2">The sequence shown here is derived from an EMBL/GenBank/DDBJ whole genome shotgun (WGS) entry which is preliminary data.</text>
</comment>
<dbReference type="InterPro" id="IPR019734">
    <property type="entry name" value="TPR_rpt"/>
</dbReference>
<keyword evidence="3" id="KW-1185">Reference proteome</keyword>
<evidence type="ECO:0000313" key="3">
    <source>
        <dbReference type="Proteomes" id="UP001205843"/>
    </source>
</evidence>
<protein>
    <submittedName>
        <fullName evidence="2">PEP-CTERM system TPR-repeat lipoprotein</fullName>
    </submittedName>
</protein>
<dbReference type="PANTHER" id="PTHR12558:SF13">
    <property type="entry name" value="CELL DIVISION CYCLE PROTEIN 27 HOMOLOG"/>
    <property type="match status" value="1"/>
</dbReference>
<feature type="repeat" description="TPR" evidence="1">
    <location>
        <begin position="843"/>
        <end position="876"/>
    </location>
</feature>
<dbReference type="SMART" id="SM00028">
    <property type="entry name" value="TPR"/>
    <property type="match status" value="16"/>
</dbReference>
<evidence type="ECO:0000313" key="2">
    <source>
        <dbReference type="EMBL" id="MCP1677165.1"/>
    </source>
</evidence>
<dbReference type="PANTHER" id="PTHR12558">
    <property type="entry name" value="CELL DIVISION CYCLE 16,23,27"/>
    <property type="match status" value="1"/>
</dbReference>
<dbReference type="SUPFAM" id="SSF48452">
    <property type="entry name" value="TPR-like"/>
    <property type="match status" value="4"/>
</dbReference>
<dbReference type="RefSeq" id="WP_253485370.1">
    <property type="nucleotide sequence ID" value="NZ_JALJXV010000014.1"/>
</dbReference>
<evidence type="ECO:0000256" key="1">
    <source>
        <dbReference type="PROSITE-ProRule" id="PRU00339"/>
    </source>
</evidence>
<dbReference type="AlphaFoldDB" id="A0AAE3KCP2"/>
<dbReference type="PROSITE" id="PS51257">
    <property type="entry name" value="PROKAR_LIPOPROTEIN"/>
    <property type="match status" value="1"/>
</dbReference>
<name>A0AAE3KCP2_9GAMM</name>
<proteinExistence type="predicted"/>